<dbReference type="InParanoid" id="F4RHU4"/>
<evidence type="ECO:0000313" key="2">
    <source>
        <dbReference type="EMBL" id="EGG08075.1"/>
    </source>
</evidence>
<organism evidence="3">
    <name type="scientific">Melampsora larici-populina (strain 98AG31 / pathotype 3-4-7)</name>
    <name type="common">Poplar leaf rust fungus</name>
    <dbReference type="NCBI Taxonomy" id="747676"/>
    <lineage>
        <taxon>Eukaryota</taxon>
        <taxon>Fungi</taxon>
        <taxon>Dikarya</taxon>
        <taxon>Basidiomycota</taxon>
        <taxon>Pucciniomycotina</taxon>
        <taxon>Pucciniomycetes</taxon>
        <taxon>Pucciniales</taxon>
        <taxon>Melampsoraceae</taxon>
        <taxon>Melampsora</taxon>
    </lineage>
</organism>
<protein>
    <submittedName>
        <fullName evidence="2">Uncharacterized protein</fullName>
    </submittedName>
</protein>
<dbReference type="AlphaFoldDB" id="F4RHU4"/>
<name>F4RHU4_MELLP</name>
<feature type="compositionally biased region" description="Polar residues" evidence="1">
    <location>
        <begin position="28"/>
        <end position="53"/>
    </location>
</feature>
<dbReference type="VEuPathDB" id="FungiDB:MELLADRAFT_105347"/>
<evidence type="ECO:0000313" key="3">
    <source>
        <dbReference type="Proteomes" id="UP000001072"/>
    </source>
</evidence>
<dbReference type="GeneID" id="18922578"/>
<dbReference type="HOGENOM" id="CLU_057162_0_0_1"/>
<feature type="region of interest" description="Disordered" evidence="1">
    <location>
        <begin position="1"/>
        <end position="68"/>
    </location>
</feature>
<proteinExistence type="predicted"/>
<dbReference type="EMBL" id="GL883102">
    <property type="protein sequence ID" value="EGG08075.1"/>
    <property type="molecule type" value="Genomic_DNA"/>
</dbReference>
<dbReference type="RefSeq" id="XP_007408840.1">
    <property type="nucleotide sequence ID" value="XM_007408778.1"/>
</dbReference>
<reference evidence="3" key="1">
    <citation type="journal article" date="2011" name="Proc. Natl. Acad. Sci. U.S.A.">
        <title>Obligate biotrophy features unraveled by the genomic analysis of rust fungi.</title>
        <authorList>
            <person name="Duplessis S."/>
            <person name="Cuomo C.A."/>
            <person name="Lin Y.-C."/>
            <person name="Aerts A."/>
            <person name="Tisserant E."/>
            <person name="Veneault-Fourrey C."/>
            <person name="Joly D.L."/>
            <person name="Hacquard S."/>
            <person name="Amselem J."/>
            <person name="Cantarel B.L."/>
            <person name="Chiu R."/>
            <person name="Coutinho P.M."/>
            <person name="Feau N."/>
            <person name="Field M."/>
            <person name="Frey P."/>
            <person name="Gelhaye E."/>
            <person name="Goldberg J."/>
            <person name="Grabherr M.G."/>
            <person name="Kodira C.D."/>
            <person name="Kohler A."/>
            <person name="Kuees U."/>
            <person name="Lindquist E.A."/>
            <person name="Lucas S.M."/>
            <person name="Mago R."/>
            <person name="Mauceli E."/>
            <person name="Morin E."/>
            <person name="Murat C."/>
            <person name="Pangilinan J.L."/>
            <person name="Park R."/>
            <person name="Pearson M."/>
            <person name="Quesneville H."/>
            <person name="Rouhier N."/>
            <person name="Sakthikumar S."/>
            <person name="Salamov A.A."/>
            <person name="Schmutz J."/>
            <person name="Selles B."/>
            <person name="Shapiro H."/>
            <person name="Tanguay P."/>
            <person name="Tuskan G.A."/>
            <person name="Henrissat B."/>
            <person name="Van de Peer Y."/>
            <person name="Rouze P."/>
            <person name="Ellis J.G."/>
            <person name="Dodds P.N."/>
            <person name="Schein J.E."/>
            <person name="Zhong S."/>
            <person name="Hamelin R.C."/>
            <person name="Grigoriev I.V."/>
            <person name="Szabo L.J."/>
            <person name="Martin F."/>
        </authorList>
    </citation>
    <scope>NUCLEOTIDE SEQUENCE [LARGE SCALE GENOMIC DNA]</scope>
    <source>
        <strain evidence="3">98AG31 / pathotype 3-4-7</strain>
    </source>
</reference>
<dbReference type="Proteomes" id="UP000001072">
    <property type="component" value="Unassembled WGS sequence"/>
</dbReference>
<keyword evidence="3" id="KW-1185">Reference proteome</keyword>
<sequence>MPTRNPLESSEDSVILASTPSGDYVIDSPNTTSTSSVIETPITKSPSTGSASVHGSVEPAGDEDTRREPILVGNTSGQMVPTSRTIYKVRARPAVRHTTSEVVLGAGSVICISVPHRVSNFRLDSPSKRAAFLYHLEGFYDHGSLPTYVPDGVTGFTEAIVVYEMGRKVDISKTRDINDWSFRELQGDGVVMPYEGIARFHARWSSSATSGREHALEIVNAHSYVGSMLQLFKGRLRKLWNEQSSANCLALELREWFLRASALHVGIEPG</sequence>
<dbReference type="KEGG" id="mlr:MELLADRAFT_105347"/>
<gene>
    <name evidence="2" type="ORF">MELLADRAFT_105347</name>
</gene>
<evidence type="ECO:0000256" key="1">
    <source>
        <dbReference type="SAM" id="MobiDB-lite"/>
    </source>
</evidence>
<accession>F4RHU4</accession>